<dbReference type="Proteomes" id="UP000657918">
    <property type="component" value="Unassembled WGS sequence"/>
</dbReference>
<evidence type="ECO:0000313" key="2">
    <source>
        <dbReference type="Proteomes" id="UP000657918"/>
    </source>
</evidence>
<organism evidence="1 2">
    <name type="scientific">Salix dunnii</name>
    <dbReference type="NCBI Taxonomy" id="1413687"/>
    <lineage>
        <taxon>Eukaryota</taxon>
        <taxon>Viridiplantae</taxon>
        <taxon>Streptophyta</taxon>
        <taxon>Embryophyta</taxon>
        <taxon>Tracheophyta</taxon>
        <taxon>Spermatophyta</taxon>
        <taxon>Magnoliopsida</taxon>
        <taxon>eudicotyledons</taxon>
        <taxon>Gunneridae</taxon>
        <taxon>Pentapetalae</taxon>
        <taxon>rosids</taxon>
        <taxon>fabids</taxon>
        <taxon>Malpighiales</taxon>
        <taxon>Salicaceae</taxon>
        <taxon>Saliceae</taxon>
        <taxon>Salix</taxon>
    </lineage>
</organism>
<evidence type="ECO:0000313" key="1">
    <source>
        <dbReference type="EMBL" id="KAF9675522.1"/>
    </source>
</evidence>
<dbReference type="OrthoDB" id="1688044at2759"/>
<reference evidence="1 2" key="1">
    <citation type="submission" date="2020-10" db="EMBL/GenBank/DDBJ databases">
        <title>Plant Genome Project.</title>
        <authorList>
            <person name="Zhang R.-G."/>
        </authorList>
    </citation>
    <scope>NUCLEOTIDE SEQUENCE [LARGE SCALE GENOMIC DNA]</scope>
    <source>
        <strain evidence="1">FAFU-HL-1</strain>
        <tissue evidence="1">Leaf</tissue>
    </source>
</reference>
<dbReference type="PANTHER" id="PTHR34940:SF4">
    <property type="entry name" value="OS02G0581100 PROTEIN"/>
    <property type="match status" value="1"/>
</dbReference>
<name>A0A835JSX5_9ROSI</name>
<dbReference type="AlphaFoldDB" id="A0A835JSX5"/>
<protein>
    <recommendedName>
        <fullName evidence="3">Photosystem II 5 kDa protein</fullName>
    </recommendedName>
</protein>
<evidence type="ECO:0008006" key="3">
    <source>
        <dbReference type="Google" id="ProtNLM"/>
    </source>
</evidence>
<dbReference type="PANTHER" id="PTHR34940">
    <property type="entry name" value="PHOTOSYSTEM II 5 KDA PROTEIN, CHLOROPLASTIC"/>
    <property type="match status" value="1"/>
</dbReference>
<gene>
    <name evidence="1" type="ORF">SADUNF_Sadunf09G0040900</name>
</gene>
<sequence length="149" mass="16266">MNDCLPTSHCAIELVVVQSILYVHVVVRHEHSATERKQKNCRAEMASITMTAPFLTGSTMAKQPSTTPRKGLIVARASRATERVNVEMKNKEDSSSGRRDLMFAAAAAAAYSIARVAMADEEPKSGTPEAKKKYAPICVTMPTARICRN</sequence>
<dbReference type="EMBL" id="JADGMS010000009">
    <property type="protein sequence ID" value="KAF9675522.1"/>
    <property type="molecule type" value="Genomic_DNA"/>
</dbReference>
<keyword evidence="2" id="KW-1185">Reference proteome</keyword>
<accession>A0A835JSX5</accession>
<proteinExistence type="predicted"/>
<dbReference type="InterPro" id="IPR040296">
    <property type="entry name" value="PSBT"/>
</dbReference>
<comment type="caution">
    <text evidence="1">The sequence shown here is derived from an EMBL/GenBank/DDBJ whole genome shotgun (WGS) entry which is preliminary data.</text>
</comment>